<evidence type="ECO:0000313" key="6">
    <source>
        <dbReference type="EMBL" id="MBC3882258.1"/>
    </source>
</evidence>
<feature type="domain" description="PABS" evidence="5">
    <location>
        <begin position="1"/>
        <end position="232"/>
    </location>
</feature>
<feature type="active site" description="Proton acceptor" evidence="4">
    <location>
        <position position="156"/>
    </location>
</feature>
<dbReference type="EMBL" id="JACOFZ010000004">
    <property type="protein sequence ID" value="MBC3882258.1"/>
    <property type="molecule type" value="Genomic_DNA"/>
</dbReference>
<accession>A0A923KPW2</accession>
<dbReference type="PANTHER" id="PTHR43317:SF1">
    <property type="entry name" value="THERMOSPERMINE SYNTHASE ACAULIS5"/>
    <property type="match status" value="1"/>
</dbReference>
<dbReference type="PANTHER" id="PTHR43317">
    <property type="entry name" value="THERMOSPERMINE SYNTHASE ACAULIS5"/>
    <property type="match status" value="1"/>
</dbReference>
<evidence type="ECO:0000259" key="5">
    <source>
        <dbReference type="PROSITE" id="PS51006"/>
    </source>
</evidence>
<reference evidence="6" key="1">
    <citation type="submission" date="2020-08" db="EMBL/GenBank/DDBJ databases">
        <title>Novel species isolated from subtropical streams in China.</title>
        <authorList>
            <person name="Lu H."/>
        </authorList>
    </citation>
    <scope>NUCLEOTIDE SEQUENCE</scope>
    <source>
        <strain evidence="6">LX22W</strain>
    </source>
</reference>
<evidence type="ECO:0000313" key="7">
    <source>
        <dbReference type="Proteomes" id="UP000627446"/>
    </source>
</evidence>
<comment type="caution">
    <text evidence="6">The sequence shown here is derived from an EMBL/GenBank/DDBJ whole genome shotgun (WGS) entry which is preliminary data.</text>
</comment>
<dbReference type="InterPro" id="IPR030374">
    <property type="entry name" value="PABS"/>
</dbReference>
<name>A0A923KPW2_9BURK</name>
<dbReference type="Proteomes" id="UP000627446">
    <property type="component" value="Unassembled WGS sequence"/>
</dbReference>
<dbReference type="GO" id="GO:0006596">
    <property type="term" value="P:polyamine biosynthetic process"/>
    <property type="evidence" value="ECO:0007669"/>
    <property type="project" value="UniProtKB-UniRule"/>
</dbReference>
<evidence type="ECO:0000256" key="4">
    <source>
        <dbReference type="PROSITE-ProRule" id="PRU00354"/>
    </source>
</evidence>
<gene>
    <name evidence="6" type="ORF">H8K36_12770</name>
</gene>
<dbReference type="PROSITE" id="PS51006">
    <property type="entry name" value="PABS_2"/>
    <property type="match status" value="1"/>
</dbReference>
<organism evidence="6 7">
    <name type="scientific">Undibacterium nitidum</name>
    <dbReference type="NCBI Taxonomy" id="2762298"/>
    <lineage>
        <taxon>Bacteria</taxon>
        <taxon>Pseudomonadati</taxon>
        <taxon>Pseudomonadota</taxon>
        <taxon>Betaproteobacteria</taxon>
        <taxon>Burkholderiales</taxon>
        <taxon>Oxalobacteraceae</taxon>
        <taxon>Undibacterium</taxon>
    </lineage>
</organism>
<protein>
    <submittedName>
        <fullName evidence="6">Spermidine synthase</fullName>
    </submittedName>
</protein>
<dbReference type="Pfam" id="PF01564">
    <property type="entry name" value="Spermine_synth"/>
    <property type="match status" value="1"/>
</dbReference>
<proteinExistence type="inferred from homology"/>
<keyword evidence="7" id="KW-1185">Reference proteome</keyword>
<sequence>MSVSKSKKITKAKVDIVEHPDVFVSEFRGVRSLHLASEINSDTSTAPIQGSMRLAVPDQIELEYVQQMNVWMLFNMVPQHIVQLGLGAASLTKFCYRNFPQSKVTAVDLNPKVIAMCREQFKLPDDDERLQVLEMDAFDFVKQSQRHGSLDVIQVDLYDAEAEGPVLDSPEFYQACADCLNETGMLTVNLFANDLQRQKNIEAMQACFDVVVWLPEVHDANVVAIAFKMAPEVDFDVLYQRAAILRVNYKLQAPIWVNGLKEWMLRD</sequence>
<evidence type="ECO:0000256" key="2">
    <source>
        <dbReference type="ARBA" id="ARBA00022679"/>
    </source>
</evidence>
<comment type="similarity">
    <text evidence="1">Belongs to the spermidine/spermine synthase family.</text>
</comment>
<dbReference type="CDD" id="cd02440">
    <property type="entry name" value="AdoMet_MTases"/>
    <property type="match status" value="1"/>
</dbReference>
<evidence type="ECO:0000256" key="1">
    <source>
        <dbReference type="ARBA" id="ARBA00007867"/>
    </source>
</evidence>
<keyword evidence="3 4" id="KW-0620">Polyamine biosynthesis</keyword>
<dbReference type="SUPFAM" id="SSF53335">
    <property type="entry name" value="S-adenosyl-L-methionine-dependent methyltransferases"/>
    <property type="match status" value="1"/>
</dbReference>
<dbReference type="GO" id="GO:0016740">
    <property type="term" value="F:transferase activity"/>
    <property type="evidence" value="ECO:0007669"/>
    <property type="project" value="UniProtKB-UniRule"/>
</dbReference>
<dbReference type="InterPro" id="IPR029063">
    <property type="entry name" value="SAM-dependent_MTases_sf"/>
</dbReference>
<keyword evidence="2 4" id="KW-0808">Transferase</keyword>
<dbReference type="AlphaFoldDB" id="A0A923KPW2"/>
<dbReference type="Gene3D" id="3.40.50.150">
    <property type="entry name" value="Vaccinia Virus protein VP39"/>
    <property type="match status" value="1"/>
</dbReference>
<evidence type="ECO:0000256" key="3">
    <source>
        <dbReference type="ARBA" id="ARBA00023115"/>
    </source>
</evidence>